<proteinExistence type="predicted"/>
<protein>
    <recommendedName>
        <fullName evidence="4">MARVEL domain-containing protein</fullName>
    </recommendedName>
</protein>
<keyword evidence="1" id="KW-0812">Transmembrane</keyword>
<evidence type="ECO:0000313" key="3">
    <source>
        <dbReference type="Proteomes" id="UP000186817"/>
    </source>
</evidence>
<sequence length="154" mass="16151">MPSTDGFAKEASGDTYGTLLGVRIVADLALALSLRYKDTWALIFTSLLDLALSLFASLAARYAVTSPSPNTVLFAAVSFLEAALFSTIYLVAVIVEVCRAWKECPTAAGCSDVEAAIASHGVLLIILAAHLSLPIALIQLIGAYLAAHLPQSVE</sequence>
<dbReference type="Proteomes" id="UP000186817">
    <property type="component" value="Unassembled WGS sequence"/>
</dbReference>
<dbReference type="OrthoDB" id="441343at2759"/>
<accession>A0A1Q9DUL9</accession>
<gene>
    <name evidence="2" type="ORF">AK812_SmicGene18631</name>
</gene>
<feature type="transmembrane region" description="Helical" evidence="1">
    <location>
        <begin position="122"/>
        <end position="147"/>
    </location>
</feature>
<feature type="transmembrane region" description="Helical" evidence="1">
    <location>
        <begin position="40"/>
        <end position="60"/>
    </location>
</feature>
<dbReference type="AlphaFoldDB" id="A0A1Q9DUL9"/>
<evidence type="ECO:0008006" key="4">
    <source>
        <dbReference type="Google" id="ProtNLM"/>
    </source>
</evidence>
<reference evidence="2 3" key="1">
    <citation type="submission" date="2016-02" db="EMBL/GenBank/DDBJ databases">
        <title>Genome analysis of coral dinoflagellate symbionts highlights evolutionary adaptations to a symbiotic lifestyle.</title>
        <authorList>
            <person name="Aranda M."/>
            <person name="Li Y."/>
            <person name="Liew Y.J."/>
            <person name="Baumgarten S."/>
            <person name="Simakov O."/>
            <person name="Wilson M."/>
            <person name="Piel J."/>
            <person name="Ashoor H."/>
            <person name="Bougouffa S."/>
            <person name="Bajic V.B."/>
            <person name="Ryu T."/>
            <person name="Ravasi T."/>
            <person name="Bayer T."/>
            <person name="Micklem G."/>
            <person name="Kim H."/>
            <person name="Bhak J."/>
            <person name="Lajeunesse T.C."/>
            <person name="Voolstra C.R."/>
        </authorList>
    </citation>
    <scope>NUCLEOTIDE SEQUENCE [LARGE SCALE GENOMIC DNA]</scope>
    <source>
        <strain evidence="2 3">CCMP2467</strain>
    </source>
</reference>
<name>A0A1Q9DUL9_SYMMI</name>
<evidence type="ECO:0000256" key="1">
    <source>
        <dbReference type="SAM" id="Phobius"/>
    </source>
</evidence>
<dbReference type="EMBL" id="LSRX01000382">
    <property type="protein sequence ID" value="OLP98883.1"/>
    <property type="molecule type" value="Genomic_DNA"/>
</dbReference>
<keyword evidence="1" id="KW-0472">Membrane</keyword>
<evidence type="ECO:0000313" key="2">
    <source>
        <dbReference type="EMBL" id="OLP98883.1"/>
    </source>
</evidence>
<organism evidence="2 3">
    <name type="scientific">Symbiodinium microadriaticum</name>
    <name type="common">Dinoflagellate</name>
    <name type="synonym">Zooxanthella microadriatica</name>
    <dbReference type="NCBI Taxonomy" id="2951"/>
    <lineage>
        <taxon>Eukaryota</taxon>
        <taxon>Sar</taxon>
        <taxon>Alveolata</taxon>
        <taxon>Dinophyceae</taxon>
        <taxon>Suessiales</taxon>
        <taxon>Symbiodiniaceae</taxon>
        <taxon>Symbiodinium</taxon>
    </lineage>
</organism>
<feature type="transmembrane region" description="Helical" evidence="1">
    <location>
        <begin position="72"/>
        <end position="95"/>
    </location>
</feature>
<keyword evidence="1" id="KW-1133">Transmembrane helix</keyword>
<keyword evidence="3" id="KW-1185">Reference proteome</keyword>
<comment type="caution">
    <text evidence="2">The sequence shown here is derived from an EMBL/GenBank/DDBJ whole genome shotgun (WGS) entry which is preliminary data.</text>
</comment>